<sequence length="309" mass="34558">MNPAQFPRLLQDRPEKERRHWARWVLGSHSDQFIPEMNEFVANLDRHDPIHSGTPCLNPGPRADDVIVLACNRGRHCVVVDRPPCCRVVLFDYTGKGVDASANPHGWPVISTATEGKGQIMEESCRQLGLPPEGHYMGFIDDDVMVGMGDLHRLLGIARVFNLSACQPAVSLTSSLSREYGFLRHRAGMPLHRVPIVEAMTPFLRRELLKLSLPFLPGIRSAYGFDRFALPLCAAHLGIWRFAAVDAAMMAHVRPMSSQSVRLSNGLLCREEELLMRYRLTATIGMFDPRNPDYLRLEDVASSKPPGAI</sequence>
<accession>A0A450RXQ4</accession>
<evidence type="ECO:0008006" key="2">
    <source>
        <dbReference type="Google" id="ProtNLM"/>
    </source>
</evidence>
<protein>
    <recommendedName>
        <fullName evidence="2">Glycosyl transferase family 2</fullName>
    </recommendedName>
</protein>
<gene>
    <name evidence="1" type="ORF">BECKDK2373C_GA0170839_10077</name>
</gene>
<name>A0A450RXQ4_9GAMM</name>
<evidence type="ECO:0000313" key="1">
    <source>
        <dbReference type="EMBL" id="VFJ43986.1"/>
    </source>
</evidence>
<dbReference type="SUPFAM" id="SSF53448">
    <property type="entry name" value="Nucleotide-diphospho-sugar transferases"/>
    <property type="match status" value="1"/>
</dbReference>
<proteinExistence type="predicted"/>
<organism evidence="1">
    <name type="scientific">Candidatus Kentrum sp. DK</name>
    <dbReference type="NCBI Taxonomy" id="2126562"/>
    <lineage>
        <taxon>Bacteria</taxon>
        <taxon>Pseudomonadati</taxon>
        <taxon>Pseudomonadota</taxon>
        <taxon>Gammaproteobacteria</taxon>
        <taxon>Candidatus Kentrum</taxon>
    </lineage>
</organism>
<dbReference type="InterPro" id="IPR029044">
    <property type="entry name" value="Nucleotide-diphossugar_trans"/>
</dbReference>
<dbReference type="AlphaFoldDB" id="A0A450RXQ4"/>
<dbReference type="EMBL" id="CAADEY010000007">
    <property type="protein sequence ID" value="VFJ43986.1"/>
    <property type="molecule type" value="Genomic_DNA"/>
</dbReference>
<reference evidence="1" key="1">
    <citation type="submission" date="2019-02" db="EMBL/GenBank/DDBJ databases">
        <authorList>
            <person name="Gruber-Vodicka R. H."/>
            <person name="Seah K. B. B."/>
        </authorList>
    </citation>
    <scope>NUCLEOTIDE SEQUENCE</scope>
    <source>
        <strain evidence="1">BECK_DK161</strain>
    </source>
</reference>